<feature type="domain" description="VWFA" evidence="1">
    <location>
        <begin position="54"/>
        <end position="236"/>
    </location>
</feature>
<dbReference type="STRING" id="137246.A0A401SUG9"/>
<dbReference type="InterPro" id="IPR039891">
    <property type="entry name" value="VWA8"/>
</dbReference>
<dbReference type="AlphaFoldDB" id="A0A401SUG9"/>
<proteinExistence type="predicted"/>
<organism evidence="2 3">
    <name type="scientific">Chiloscyllium punctatum</name>
    <name type="common">Brownbanded bambooshark</name>
    <name type="synonym">Hemiscyllium punctatum</name>
    <dbReference type="NCBI Taxonomy" id="137246"/>
    <lineage>
        <taxon>Eukaryota</taxon>
        <taxon>Metazoa</taxon>
        <taxon>Chordata</taxon>
        <taxon>Craniata</taxon>
        <taxon>Vertebrata</taxon>
        <taxon>Chondrichthyes</taxon>
        <taxon>Elasmobranchii</taxon>
        <taxon>Galeomorphii</taxon>
        <taxon>Galeoidea</taxon>
        <taxon>Orectolobiformes</taxon>
        <taxon>Hemiscylliidae</taxon>
        <taxon>Chiloscyllium</taxon>
    </lineage>
</organism>
<dbReference type="EMBL" id="BEZZ01000563">
    <property type="protein sequence ID" value="GCC34041.1"/>
    <property type="molecule type" value="Genomic_DNA"/>
</dbReference>
<evidence type="ECO:0000313" key="2">
    <source>
        <dbReference type="EMBL" id="GCC34041.1"/>
    </source>
</evidence>
<dbReference type="OMA" id="SEAYLIM"/>
<dbReference type="GO" id="GO:0005737">
    <property type="term" value="C:cytoplasm"/>
    <property type="evidence" value="ECO:0007669"/>
    <property type="project" value="TreeGrafter"/>
</dbReference>
<sequence>MRAKGKERQWLRHQSIGELDDTKIIDGLTGEKAIYKRRGELEPELGSPQQKPKRLRLLVDVSGSMYRFNGLDGRLERSMESVCMVLEAFENYEHKFKYDIVGHSGDGFNIELVRSDKIPRNNKERLQIMKTMHAHSQFCMSGDHTLEGTEHAIQEVAKEEADERFVIVLSDANLERYGISPARFTQVLTCNPQVNAFAIFIGSLGDQAERLQQILPAGRSFVAMDAKQIPQILQQIFTSTMLSTA</sequence>
<dbReference type="PANTHER" id="PTHR21610">
    <property type="entry name" value="VON WILLEBRAND FACTOR A DOMAIN-CONTAINING PROTEIN 8"/>
    <property type="match status" value="1"/>
</dbReference>
<dbReference type="SUPFAM" id="SSF53300">
    <property type="entry name" value="vWA-like"/>
    <property type="match status" value="1"/>
</dbReference>
<dbReference type="PANTHER" id="PTHR21610:SF9">
    <property type="entry name" value="VON WILLEBRAND FACTOR A DOMAIN-CONTAINING PROTEIN 8"/>
    <property type="match status" value="1"/>
</dbReference>
<dbReference type="OrthoDB" id="5186at2759"/>
<keyword evidence="3" id="KW-1185">Reference proteome</keyword>
<evidence type="ECO:0000259" key="1">
    <source>
        <dbReference type="PROSITE" id="PS50234"/>
    </source>
</evidence>
<dbReference type="Proteomes" id="UP000287033">
    <property type="component" value="Unassembled WGS sequence"/>
</dbReference>
<dbReference type="PROSITE" id="PS50234">
    <property type="entry name" value="VWFA"/>
    <property type="match status" value="1"/>
</dbReference>
<dbReference type="SMART" id="SM00327">
    <property type="entry name" value="VWA"/>
    <property type="match status" value="1"/>
</dbReference>
<protein>
    <recommendedName>
        <fullName evidence="1">VWFA domain-containing protein</fullName>
    </recommendedName>
</protein>
<name>A0A401SUG9_CHIPU</name>
<reference evidence="2 3" key="1">
    <citation type="journal article" date="2018" name="Nat. Ecol. Evol.">
        <title>Shark genomes provide insights into elasmobranch evolution and the origin of vertebrates.</title>
        <authorList>
            <person name="Hara Y"/>
            <person name="Yamaguchi K"/>
            <person name="Onimaru K"/>
            <person name="Kadota M"/>
            <person name="Koyanagi M"/>
            <person name="Keeley SD"/>
            <person name="Tatsumi K"/>
            <person name="Tanaka K"/>
            <person name="Motone F"/>
            <person name="Kageyama Y"/>
            <person name="Nozu R"/>
            <person name="Adachi N"/>
            <person name="Nishimura O"/>
            <person name="Nakagawa R"/>
            <person name="Tanegashima C"/>
            <person name="Kiyatake I"/>
            <person name="Matsumoto R"/>
            <person name="Murakumo K"/>
            <person name="Nishida K"/>
            <person name="Terakita A"/>
            <person name="Kuratani S"/>
            <person name="Sato K"/>
            <person name="Hyodo S Kuraku.S."/>
        </authorList>
    </citation>
    <scope>NUCLEOTIDE SEQUENCE [LARGE SCALE GENOMIC DNA]</scope>
</reference>
<gene>
    <name evidence="2" type="ORF">chiPu_0012514</name>
</gene>
<dbReference type="InterPro" id="IPR002035">
    <property type="entry name" value="VWF_A"/>
</dbReference>
<dbReference type="Pfam" id="PF00092">
    <property type="entry name" value="VWA"/>
    <property type="match status" value="1"/>
</dbReference>
<dbReference type="Gene3D" id="3.40.50.410">
    <property type="entry name" value="von Willebrand factor, type A domain"/>
    <property type="match status" value="1"/>
</dbReference>
<evidence type="ECO:0000313" key="3">
    <source>
        <dbReference type="Proteomes" id="UP000287033"/>
    </source>
</evidence>
<comment type="caution">
    <text evidence="2">The sequence shown here is derived from an EMBL/GenBank/DDBJ whole genome shotgun (WGS) entry which is preliminary data.</text>
</comment>
<accession>A0A401SUG9</accession>
<dbReference type="InterPro" id="IPR036465">
    <property type="entry name" value="vWFA_dom_sf"/>
</dbReference>